<dbReference type="CDD" id="cd04519">
    <property type="entry name" value="RasGAP"/>
    <property type="match status" value="1"/>
</dbReference>
<dbReference type="PROSITE" id="PS50018">
    <property type="entry name" value="RAS_GTPASE_ACTIV_2"/>
    <property type="match status" value="1"/>
</dbReference>
<comment type="caution">
    <text evidence="3">The sequence shown here is derived from an EMBL/GenBank/DDBJ whole genome shotgun (WGS) entry which is preliminary data.</text>
</comment>
<reference evidence="3" key="1">
    <citation type="submission" date="2020-01" db="EMBL/GenBank/DDBJ databases">
        <title>Development of genomics and gene disruption for Polysphondylium violaceum indicates a role for the polyketide synthase stlB in stalk morphogenesis.</title>
        <authorList>
            <person name="Narita B."/>
            <person name="Kawabe Y."/>
            <person name="Kin K."/>
            <person name="Saito T."/>
            <person name="Gibbs R."/>
            <person name="Kuspa A."/>
            <person name="Muzny D."/>
            <person name="Queller D."/>
            <person name="Richards S."/>
            <person name="Strassman J."/>
            <person name="Sucgang R."/>
            <person name="Worley K."/>
            <person name="Schaap P."/>
        </authorList>
    </citation>
    <scope>NUCLEOTIDE SEQUENCE</scope>
    <source>
        <strain evidence="3">QSvi11</strain>
    </source>
</reference>
<evidence type="ECO:0000313" key="3">
    <source>
        <dbReference type="EMBL" id="KAF2076837.1"/>
    </source>
</evidence>
<dbReference type="Pfam" id="PF16746">
    <property type="entry name" value="BAR_3"/>
    <property type="match status" value="1"/>
</dbReference>
<protein>
    <recommendedName>
        <fullName evidence="2">Ras-GAP domain-containing protein</fullName>
    </recommendedName>
</protein>
<dbReference type="EMBL" id="AJWJ01000047">
    <property type="protein sequence ID" value="KAF2076837.1"/>
    <property type="molecule type" value="Genomic_DNA"/>
</dbReference>
<dbReference type="Proteomes" id="UP000695562">
    <property type="component" value="Unassembled WGS sequence"/>
</dbReference>
<sequence length="665" mass="75612">MSKFTSLLRKSSSVNLNNGGDHSNGTSPDSSLHTPFGDITNERVIEPDEVKTYEKNLNDTKSLLSDLIKNAKVFFEKGESFSKNQVRWCQSFSKDYEKSTSHSNSAQNVIQQYQQQQQQEGSVDNNVGFTKALEQFSSSITKTAGFELDFSNSVMEGFIKPIQGLIAIIEEKKVYRKKFDKAFTEYDNIIGKIKNQQTAKKIDILKLYNYEREKSKLKSNYEAVKVEYIQFLVDTQNRMHTDYIDILCSHFDSLSLFSGNAYTEYAGIKTYIDSLRTWCLSEQEFFQKDVKERDEKRLYELAREEDAKYQPIVDLLITPPFYLMKLMNDVRKNELFPPPLPPNTPSNYVPPVPIPFVPNLVRLFESRAEMSTVLCHMVSSDLPNISVQGVVLGQDVIGCEFVEECANLIAVPYMKYLFDQSITNIVSFSDKYRPSSQQGIDNLIMEFNYIMNIFKDSIEYLPPPFKKASLEIKSGLHKLSPSSSHPPIGCFLLGRVFAPCVRSPHTHGLFNVIPSDQALEACSFLSSMFYYLGGNQNYISSQIGSAQLNDTLNAWKDTLNQFFESVQNSDLTEWDPCVSLQETYLTDIPIIKQFLKQHYSSISNSYLSRNDREIVIQFSAALGQLEADDPPSEKHSKVQHNLQSPSEESTTTTTTTNATQVSDSE</sequence>
<feature type="compositionally biased region" description="Polar residues" evidence="1">
    <location>
        <begin position="639"/>
        <end position="649"/>
    </location>
</feature>
<dbReference type="InterPro" id="IPR004148">
    <property type="entry name" value="BAR_dom"/>
</dbReference>
<feature type="region of interest" description="Disordered" evidence="1">
    <location>
        <begin position="12"/>
        <end position="43"/>
    </location>
</feature>
<evidence type="ECO:0000259" key="2">
    <source>
        <dbReference type="PROSITE" id="PS50018"/>
    </source>
</evidence>
<gene>
    <name evidence="3" type="ORF">CYY_001865</name>
</gene>
<dbReference type="OrthoDB" id="16609at2759"/>
<dbReference type="SUPFAM" id="SSF48350">
    <property type="entry name" value="GTPase activation domain, GAP"/>
    <property type="match status" value="1"/>
</dbReference>
<dbReference type="AlphaFoldDB" id="A0A8J4Q170"/>
<dbReference type="CDD" id="cd07307">
    <property type="entry name" value="BAR"/>
    <property type="match status" value="1"/>
</dbReference>
<keyword evidence="4" id="KW-1185">Reference proteome</keyword>
<feature type="compositionally biased region" description="Polar residues" evidence="1">
    <location>
        <begin position="12"/>
        <end position="33"/>
    </location>
</feature>
<dbReference type="InterPro" id="IPR027267">
    <property type="entry name" value="AH/BAR_dom_sf"/>
</dbReference>
<name>A0A8J4Q170_9MYCE</name>
<accession>A0A8J4Q170</accession>
<proteinExistence type="predicted"/>
<dbReference type="SUPFAM" id="SSF103657">
    <property type="entry name" value="BAR/IMD domain-like"/>
    <property type="match status" value="1"/>
</dbReference>
<evidence type="ECO:0000313" key="4">
    <source>
        <dbReference type="Proteomes" id="UP000695562"/>
    </source>
</evidence>
<evidence type="ECO:0000256" key="1">
    <source>
        <dbReference type="SAM" id="MobiDB-lite"/>
    </source>
</evidence>
<feature type="region of interest" description="Disordered" evidence="1">
    <location>
        <begin position="626"/>
        <end position="665"/>
    </location>
</feature>
<organism evidence="3 4">
    <name type="scientific">Polysphondylium violaceum</name>
    <dbReference type="NCBI Taxonomy" id="133409"/>
    <lineage>
        <taxon>Eukaryota</taxon>
        <taxon>Amoebozoa</taxon>
        <taxon>Evosea</taxon>
        <taxon>Eumycetozoa</taxon>
        <taxon>Dictyostelia</taxon>
        <taxon>Dictyosteliales</taxon>
        <taxon>Dictyosteliaceae</taxon>
        <taxon>Polysphondylium</taxon>
    </lineage>
</organism>
<dbReference type="Gene3D" id="1.20.1270.60">
    <property type="entry name" value="Arfaptin homology (AH) domain/BAR domain"/>
    <property type="match status" value="1"/>
</dbReference>
<dbReference type="InterPro" id="IPR001936">
    <property type="entry name" value="RasGAP_dom"/>
</dbReference>
<dbReference type="InterPro" id="IPR008936">
    <property type="entry name" value="Rho_GTPase_activation_prot"/>
</dbReference>
<feature type="domain" description="Ras-GAP" evidence="2">
    <location>
        <begin position="360"/>
        <end position="534"/>
    </location>
</feature>
<dbReference type="Gene3D" id="1.10.506.10">
    <property type="entry name" value="GTPase Activation - p120gap, domain 1"/>
    <property type="match status" value="1"/>
</dbReference>
<dbReference type="GO" id="GO:0005737">
    <property type="term" value="C:cytoplasm"/>
    <property type="evidence" value="ECO:0007669"/>
    <property type="project" value="InterPro"/>
</dbReference>